<evidence type="ECO:0000313" key="3">
    <source>
        <dbReference type="Proteomes" id="UP000019486"/>
    </source>
</evidence>
<name>W9H2B8_9PROT</name>
<sequence>MIANLDGFRQRSRGMPAARLRMSDPAAPPLDHGPAMV</sequence>
<evidence type="ECO:0000256" key="1">
    <source>
        <dbReference type="SAM" id="MobiDB-lite"/>
    </source>
</evidence>
<protein>
    <submittedName>
        <fullName evidence="2">Uncharacterized protein</fullName>
    </submittedName>
</protein>
<accession>W9H2B8</accession>
<dbReference type="AlphaFoldDB" id="W9H2B8"/>
<dbReference type="Proteomes" id="UP000019486">
    <property type="component" value="Unassembled WGS sequence"/>
</dbReference>
<keyword evidence="3" id="KW-1185">Reference proteome</keyword>
<dbReference type="EMBL" id="AVFL01000015">
    <property type="protein sequence ID" value="EWY38956.1"/>
    <property type="molecule type" value="Genomic_DNA"/>
</dbReference>
<proteinExistence type="predicted"/>
<gene>
    <name evidence="2" type="ORF">N825_10335</name>
</gene>
<evidence type="ECO:0000313" key="2">
    <source>
        <dbReference type="EMBL" id="EWY38956.1"/>
    </source>
</evidence>
<reference evidence="2 3" key="1">
    <citation type="submission" date="2013-08" db="EMBL/GenBank/DDBJ databases">
        <title>The genome sequence of Skermanella stibiiresistens.</title>
        <authorList>
            <person name="Zhu W."/>
            <person name="Wang G."/>
        </authorList>
    </citation>
    <scope>NUCLEOTIDE SEQUENCE [LARGE SCALE GENOMIC DNA]</scope>
    <source>
        <strain evidence="2 3">SB22</strain>
    </source>
</reference>
<organism evidence="2 3">
    <name type="scientific">Skermanella stibiiresistens SB22</name>
    <dbReference type="NCBI Taxonomy" id="1385369"/>
    <lineage>
        <taxon>Bacteria</taxon>
        <taxon>Pseudomonadati</taxon>
        <taxon>Pseudomonadota</taxon>
        <taxon>Alphaproteobacteria</taxon>
        <taxon>Rhodospirillales</taxon>
        <taxon>Azospirillaceae</taxon>
        <taxon>Skermanella</taxon>
    </lineage>
</organism>
<dbReference type="STRING" id="1385369.N825_10335"/>
<comment type="caution">
    <text evidence="2">The sequence shown here is derived from an EMBL/GenBank/DDBJ whole genome shotgun (WGS) entry which is preliminary data.</text>
</comment>
<feature type="region of interest" description="Disordered" evidence="1">
    <location>
        <begin position="1"/>
        <end position="37"/>
    </location>
</feature>